<evidence type="ECO:0000259" key="7">
    <source>
        <dbReference type="Pfam" id="PF00296"/>
    </source>
</evidence>
<keyword evidence="3" id="KW-0560">Oxidoreductase</keyword>
<keyword evidence="2 6" id="KW-0288">FMN</keyword>
<dbReference type="InterPro" id="IPR036661">
    <property type="entry name" value="Luciferase-like_sf"/>
</dbReference>
<dbReference type="Proteomes" id="UP000553948">
    <property type="component" value="Unassembled WGS sequence"/>
</dbReference>
<feature type="binding site" evidence="6">
    <location>
        <position position="149"/>
    </location>
    <ligand>
        <name>FMN</name>
        <dbReference type="ChEBI" id="CHEBI:58210"/>
    </ligand>
</feature>
<feature type="binding site" evidence="6">
    <location>
        <position position="182"/>
    </location>
    <ligand>
        <name>FMN</name>
        <dbReference type="ChEBI" id="CHEBI:58210"/>
    </ligand>
</feature>
<accession>A0A7W2QIV0</accession>
<proteinExistence type="inferred from homology"/>
<protein>
    <submittedName>
        <fullName evidence="8">LLM class flavin-dependent oxidoreductase</fullName>
    </submittedName>
</protein>
<dbReference type="PIRSF" id="PIRSF000337">
    <property type="entry name" value="NTA_MOA"/>
    <property type="match status" value="1"/>
</dbReference>
<dbReference type="RefSeq" id="WP_182387440.1">
    <property type="nucleotide sequence ID" value="NZ_CP060529.1"/>
</dbReference>
<dbReference type="SUPFAM" id="SSF51679">
    <property type="entry name" value="Bacterial luciferase-like"/>
    <property type="match status" value="1"/>
</dbReference>
<dbReference type="InterPro" id="IPR016215">
    <property type="entry name" value="NTA_MOA"/>
</dbReference>
<evidence type="ECO:0000256" key="2">
    <source>
        <dbReference type="ARBA" id="ARBA00022643"/>
    </source>
</evidence>
<name>A0A7W2QIV0_PSEPU</name>
<comment type="similarity">
    <text evidence="5">Belongs to the NtaA/SnaA/DszA monooxygenase family.</text>
</comment>
<dbReference type="InterPro" id="IPR011251">
    <property type="entry name" value="Luciferase-like_dom"/>
</dbReference>
<sequence>MSRGMMSLNAFLMATGHHVAGWRHPQAQADGGLDFVHYRRLAQTAERGCFDALFLSDTLAMLPGSLEAVSRMSRTEHFEPLTLLAGLAAVTRRIGLVATVTTSYNSVDTLAHAFTSLERLSGGRSGWNLVTSSNVEEAFNFGCQAHPEHAQRYVRAAAFLDRVRARWAQSGVAPVQVLAGASKAGCELAAAQAEVVFTAQPELAGAQQFYRQLKGLMPRYGRDPDDLKIMPGVLPVVADSVEQAQALFEQLQALVQPQVGLSLLADIAGGTDLGAYPLDGPLPDLPLTNAGVSRRDLLINVARREGLSIRQLYLRMAAARGHLVVVGDAAQVADRLEQWFVEGAADGFNVMPAFLPGGLEDFVDKVVPVLQRRGLFRRGYQGRTLRDHLGLSRPAHPGFQEERVAHG</sequence>
<evidence type="ECO:0000313" key="8">
    <source>
        <dbReference type="EMBL" id="MBA6116245.1"/>
    </source>
</evidence>
<evidence type="ECO:0000256" key="4">
    <source>
        <dbReference type="ARBA" id="ARBA00023033"/>
    </source>
</evidence>
<keyword evidence="4" id="KW-0503">Monooxygenase</keyword>
<dbReference type="PANTHER" id="PTHR30011">
    <property type="entry name" value="ALKANESULFONATE MONOOXYGENASE-RELATED"/>
    <property type="match status" value="1"/>
</dbReference>
<keyword evidence="1 6" id="KW-0285">Flavoprotein</keyword>
<comment type="caution">
    <text evidence="8">The sequence shown here is derived from an EMBL/GenBank/DDBJ whole genome shotgun (WGS) entry which is preliminary data.</text>
</comment>
<organism evidence="8 9">
    <name type="scientific">Pseudomonas putida</name>
    <name type="common">Arthrobacter siderocapsulatus</name>
    <dbReference type="NCBI Taxonomy" id="303"/>
    <lineage>
        <taxon>Bacteria</taxon>
        <taxon>Pseudomonadati</taxon>
        <taxon>Pseudomonadota</taxon>
        <taxon>Gammaproteobacteria</taxon>
        <taxon>Pseudomonadales</taxon>
        <taxon>Pseudomonadaceae</taxon>
        <taxon>Pseudomonas</taxon>
    </lineage>
</organism>
<feature type="domain" description="Luciferase-like" evidence="7">
    <location>
        <begin position="19"/>
        <end position="344"/>
    </location>
</feature>
<evidence type="ECO:0000256" key="6">
    <source>
        <dbReference type="PIRSR" id="PIRSR000337-1"/>
    </source>
</evidence>
<dbReference type="Gene3D" id="3.20.20.30">
    <property type="entry name" value="Luciferase-like domain"/>
    <property type="match status" value="1"/>
</dbReference>
<evidence type="ECO:0000256" key="1">
    <source>
        <dbReference type="ARBA" id="ARBA00022630"/>
    </source>
</evidence>
<evidence type="ECO:0000256" key="5">
    <source>
        <dbReference type="ARBA" id="ARBA00033748"/>
    </source>
</evidence>
<dbReference type="GO" id="GO:0016705">
    <property type="term" value="F:oxidoreductase activity, acting on paired donors, with incorporation or reduction of molecular oxygen"/>
    <property type="evidence" value="ECO:0007669"/>
    <property type="project" value="InterPro"/>
</dbReference>
<evidence type="ECO:0000313" key="9">
    <source>
        <dbReference type="Proteomes" id="UP000553948"/>
    </source>
</evidence>
<dbReference type="PANTHER" id="PTHR30011:SF16">
    <property type="entry name" value="C2H2 FINGER DOMAIN TRANSCRIPTION FACTOR (EUROFUNG)-RELATED"/>
    <property type="match status" value="1"/>
</dbReference>
<dbReference type="CDD" id="cd01095">
    <property type="entry name" value="Nitrilotriacetate_monoxgenase"/>
    <property type="match status" value="1"/>
</dbReference>
<feature type="binding site" evidence="6">
    <location>
        <position position="153"/>
    </location>
    <ligand>
        <name>FMN</name>
        <dbReference type="ChEBI" id="CHEBI:58210"/>
    </ligand>
</feature>
<dbReference type="GO" id="GO:0004497">
    <property type="term" value="F:monooxygenase activity"/>
    <property type="evidence" value="ECO:0007669"/>
    <property type="project" value="UniProtKB-KW"/>
</dbReference>
<dbReference type="Pfam" id="PF00296">
    <property type="entry name" value="Bac_luciferase"/>
    <property type="match status" value="1"/>
</dbReference>
<dbReference type="EMBL" id="JACGDG010000008">
    <property type="protein sequence ID" value="MBA6116245.1"/>
    <property type="molecule type" value="Genomic_DNA"/>
</dbReference>
<dbReference type="InterPro" id="IPR051260">
    <property type="entry name" value="Diverse_substr_monoxygenases"/>
</dbReference>
<feature type="binding site" evidence="6">
    <location>
        <position position="99"/>
    </location>
    <ligand>
        <name>FMN</name>
        <dbReference type="ChEBI" id="CHEBI:58210"/>
    </ligand>
</feature>
<dbReference type="AlphaFoldDB" id="A0A7W2QIV0"/>
<evidence type="ECO:0000256" key="3">
    <source>
        <dbReference type="ARBA" id="ARBA00023002"/>
    </source>
</evidence>
<feature type="binding site" evidence="6">
    <location>
        <position position="57"/>
    </location>
    <ligand>
        <name>FMN</name>
        <dbReference type="ChEBI" id="CHEBI:58210"/>
    </ligand>
</feature>
<gene>
    <name evidence="8" type="ORF">H4C47_10915</name>
</gene>
<reference evidence="8 9" key="1">
    <citation type="submission" date="2020-07" db="EMBL/GenBank/DDBJ databases">
        <title>Diversity of carbapenemase encoding genes among Pseudomonas putida group clinical isolates in a tertiary Brazilian hospital.</title>
        <authorList>
            <person name="Alberto-Lei F."/>
            <person name="Nodari C.S."/>
            <person name="Streling A.P."/>
            <person name="Paulino J.T."/>
            <person name="Bessa-Neto F.O."/>
            <person name="Cayo R."/>
            <person name="Gales A.C."/>
        </authorList>
    </citation>
    <scope>NUCLEOTIDE SEQUENCE [LARGE SCALE GENOMIC DNA]</scope>
    <source>
        <strain evidence="8 9">12464</strain>
    </source>
</reference>